<dbReference type="EMBL" id="JXJN01013920">
    <property type="status" value="NOT_ANNOTATED_CDS"/>
    <property type="molecule type" value="Genomic_DNA"/>
</dbReference>
<reference evidence="1" key="2">
    <citation type="submission" date="2020-05" db="UniProtKB">
        <authorList>
            <consortium name="EnsemblMetazoa"/>
        </authorList>
    </citation>
    <scope>IDENTIFICATION</scope>
    <source>
        <strain evidence="1">IAEA</strain>
    </source>
</reference>
<dbReference type="EnsemblMetazoa" id="GPPI029450-RA">
    <property type="protein sequence ID" value="GPPI029450-PA"/>
    <property type="gene ID" value="GPPI029450"/>
</dbReference>
<dbReference type="Gene3D" id="3.10.100.10">
    <property type="entry name" value="Mannose-Binding Protein A, subunit A"/>
    <property type="match status" value="1"/>
</dbReference>
<dbReference type="SUPFAM" id="SSF56436">
    <property type="entry name" value="C-type lectin-like"/>
    <property type="match status" value="1"/>
</dbReference>
<evidence type="ECO:0000313" key="2">
    <source>
        <dbReference type="Proteomes" id="UP000092460"/>
    </source>
</evidence>
<dbReference type="InterPro" id="IPR016186">
    <property type="entry name" value="C-type_lectin-like/link_sf"/>
</dbReference>
<sequence>MNCLEGEPNNLNDNEHSNNICSIMKNNFKAITQYLKWNIPFVRSWWPSANSGTPMKYSPWTNGQPNNANGDEDCVHMWQYRGKDLNKFICELKTPTAFSAKVPTSITNLTGMLVKSCYISAKEE</sequence>
<organism evidence="1 2">
    <name type="scientific">Glossina palpalis gambiensis</name>
    <dbReference type="NCBI Taxonomy" id="67801"/>
    <lineage>
        <taxon>Eukaryota</taxon>
        <taxon>Metazoa</taxon>
        <taxon>Ecdysozoa</taxon>
        <taxon>Arthropoda</taxon>
        <taxon>Hexapoda</taxon>
        <taxon>Insecta</taxon>
        <taxon>Pterygota</taxon>
        <taxon>Neoptera</taxon>
        <taxon>Endopterygota</taxon>
        <taxon>Diptera</taxon>
        <taxon>Brachycera</taxon>
        <taxon>Muscomorpha</taxon>
        <taxon>Hippoboscoidea</taxon>
        <taxon>Glossinidae</taxon>
        <taxon>Glossina</taxon>
    </lineage>
</organism>
<dbReference type="InterPro" id="IPR016187">
    <property type="entry name" value="CTDL_fold"/>
</dbReference>
<proteinExistence type="predicted"/>
<protein>
    <recommendedName>
        <fullName evidence="3">C-type lectin domain-containing protein</fullName>
    </recommendedName>
</protein>
<name>A0A1B0BGQ1_9MUSC</name>
<keyword evidence="2" id="KW-1185">Reference proteome</keyword>
<dbReference type="AlphaFoldDB" id="A0A1B0BGQ1"/>
<accession>A0A1B0BGQ1</accession>
<evidence type="ECO:0008006" key="3">
    <source>
        <dbReference type="Google" id="ProtNLM"/>
    </source>
</evidence>
<dbReference type="Proteomes" id="UP000092460">
    <property type="component" value="Unassembled WGS sequence"/>
</dbReference>
<evidence type="ECO:0000313" key="1">
    <source>
        <dbReference type="EnsemblMetazoa" id="GPPI029450-PA"/>
    </source>
</evidence>
<dbReference type="VEuPathDB" id="VectorBase:GPPI029450"/>
<reference evidence="2" key="1">
    <citation type="submission" date="2015-01" db="EMBL/GenBank/DDBJ databases">
        <authorList>
            <person name="Aksoy S."/>
            <person name="Warren W."/>
            <person name="Wilson R.K."/>
        </authorList>
    </citation>
    <scope>NUCLEOTIDE SEQUENCE [LARGE SCALE GENOMIC DNA]</scope>
    <source>
        <strain evidence="2">IAEA</strain>
    </source>
</reference>